<dbReference type="Proteomes" id="UP000887580">
    <property type="component" value="Unplaced"/>
</dbReference>
<organism evidence="1 2">
    <name type="scientific">Panagrolaimus sp. PS1159</name>
    <dbReference type="NCBI Taxonomy" id="55785"/>
    <lineage>
        <taxon>Eukaryota</taxon>
        <taxon>Metazoa</taxon>
        <taxon>Ecdysozoa</taxon>
        <taxon>Nematoda</taxon>
        <taxon>Chromadorea</taxon>
        <taxon>Rhabditida</taxon>
        <taxon>Tylenchina</taxon>
        <taxon>Panagrolaimomorpha</taxon>
        <taxon>Panagrolaimoidea</taxon>
        <taxon>Panagrolaimidae</taxon>
        <taxon>Panagrolaimus</taxon>
    </lineage>
</organism>
<sequence>MEIPSFLTLLTSFLLKMASDSATTGAKSTKSKSSKAESSHPPYAEMIKNAITDLQNRKGSSRQAILKYINEHYEIHQNFADQTNVHLRQALKHGVENGTLKQIKGIGAAGSFKLADPKKKTTDGSKQKDTAKSQHATTSSPKKTKKVEAVPAAASSKKVEAVPATGSPKKTKKVEAVPAAGKTATPKKTAKKTANAKGGKKAQPIKKGRVAKK</sequence>
<name>A0AC35GWC4_9BILA</name>
<dbReference type="WBParaSite" id="PS1159_v2.g9380.t1">
    <property type="protein sequence ID" value="PS1159_v2.g9380.t1"/>
    <property type="gene ID" value="PS1159_v2.g9380"/>
</dbReference>
<evidence type="ECO:0000313" key="1">
    <source>
        <dbReference type="Proteomes" id="UP000887580"/>
    </source>
</evidence>
<reference evidence="2" key="1">
    <citation type="submission" date="2022-11" db="UniProtKB">
        <authorList>
            <consortium name="WormBaseParasite"/>
        </authorList>
    </citation>
    <scope>IDENTIFICATION</scope>
</reference>
<accession>A0AC35GWC4</accession>
<evidence type="ECO:0000313" key="2">
    <source>
        <dbReference type="WBParaSite" id="PS1159_v2.g9380.t1"/>
    </source>
</evidence>
<proteinExistence type="predicted"/>
<protein>
    <submittedName>
        <fullName evidence="2">H15 domain-containing protein</fullName>
    </submittedName>
</protein>